<name>A0AAU9L234_9STRA</name>
<dbReference type="Proteomes" id="UP001160483">
    <property type="component" value="Unassembled WGS sequence"/>
</dbReference>
<dbReference type="EMBL" id="CAKKTJ010000121">
    <property type="protein sequence ID" value="CAH0475153.1"/>
    <property type="molecule type" value="Genomic_DNA"/>
</dbReference>
<gene>
    <name evidence="6" type="ORF">PBS001_LOCUS7987</name>
    <name evidence="5" type="ORF">PBS003_LOCUS1984</name>
</gene>
<keyword evidence="7" id="KW-1185">Reference proteome</keyword>
<dbReference type="PANTHER" id="PTHR13375">
    <property type="entry name" value="FMS INTERACTING PROTEIN"/>
    <property type="match status" value="1"/>
</dbReference>
<dbReference type="InterPro" id="IPR019163">
    <property type="entry name" value="THO_Thoc5"/>
</dbReference>
<dbReference type="GO" id="GO:0003729">
    <property type="term" value="F:mRNA binding"/>
    <property type="evidence" value="ECO:0007669"/>
    <property type="project" value="TreeGrafter"/>
</dbReference>
<evidence type="ECO:0000256" key="4">
    <source>
        <dbReference type="SAM" id="MobiDB-lite"/>
    </source>
</evidence>
<proteinExistence type="inferred from homology"/>
<comment type="caution">
    <text evidence="5">The sequence shown here is derived from an EMBL/GenBank/DDBJ whole genome shotgun (WGS) entry which is preliminary data.</text>
</comment>
<comment type="similarity">
    <text evidence="2">Belongs to the THOC5 family.</text>
</comment>
<sequence length="747" mass="84055">MATMKGAELKQFQTTCQALRDEITTLYEERNVQPVDEMLLKQRRWRVLLLLSAMKAGLRDTFVVADVRRTRVQEKKNVAESHQLQLQNLLYEKDHLLREIRRCQGFSTKELDKIEFEDGHLPIQVDPKSHRAHLEQLTKELGTRKSLQLELKELKLKIIKVKNATETKQAFLDALPDHLTSIEAATTGLQTYMGEPVSSQRNQHQIAGVELASPLYALYCELEAYQTASGDAGKQLKLEVVDSMGTKHTGVFRKRGFPLALDRQDYSTVGIKKLKASSGLPSASVGGATTSPRAPSRSPSMKRAVDDDQEPESGEIVVAAHTAEKLLELHPHASPSEDEETNEETLGPQHSHQDQNECLGGTSSSALNLWKPHAKALQLTLSVQIPLDADKSGHSVKNVSGSFTVLFQYLPMAKIVTAEVVKTVPASYNQVNQQRNILMNLFPGDDGLSVPQLAVNYIFQDESEERVEVEFPVNATCRPYYWAQWVCGLNPVKRPDPSQMDNNAVKEKFCRRPEPSVRNVMAQLVKRFVATMVLKNHLDLLAKSTSALNPSSNDDSGFVHPLARHLFLHEVKTHLEEWNAIPAPPQDVFQYLKEDAALSMRPRAQFHLSTTGCQYFRACFKNGQTKVSAIVEISPEYPVRAPRFLFQPRSSTSSKAMDKSQISVYDNHLKEIEVEVNAYYDELIPKGSEHFLLLHQLRKIEQCFDVLCSSAVDGDVDLSLCFGRNRRGKDRRQAMVMDTVSKGLRHR</sequence>
<accession>A0AAU9L234</accession>
<dbReference type="AlphaFoldDB" id="A0AAU9L234"/>
<evidence type="ECO:0000256" key="2">
    <source>
        <dbReference type="ARBA" id="ARBA00008044"/>
    </source>
</evidence>
<dbReference type="GO" id="GO:0006406">
    <property type="term" value="P:mRNA export from nucleus"/>
    <property type="evidence" value="ECO:0007669"/>
    <property type="project" value="TreeGrafter"/>
</dbReference>
<dbReference type="GO" id="GO:0000445">
    <property type="term" value="C:THO complex part of transcription export complex"/>
    <property type="evidence" value="ECO:0007669"/>
    <property type="project" value="TreeGrafter"/>
</dbReference>
<evidence type="ECO:0008006" key="9">
    <source>
        <dbReference type="Google" id="ProtNLM"/>
    </source>
</evidence>
<organism evidence="5 8">
    <name type="scientific">Peronospora belbahrii</name>
    <dbReference type="NCBI Taxonomy" id="622444"/>
    <lineage>
        <taxon>Eukaryota</taxon>
        <taxon>Sar</taxon>
        <taxon>Stramenopiles</taxon>
        <taxon>Oomycota</taxon>
        <taxon>Peronosporomycetes</taxon>
        <taxon>Peronosporales</taxon>
        <taxon>Peronosporaceae</taxon>
        <taxon>Peronospora</taxon>
    </lineage>
</organism>
<keyword evidence="3" id="KW-0539">Nucleus</keyword>
<feature type="compositionally biased region" description="Low complexity" evidence="4">
    <location>
        <begin position="288"/>
        <end position="299"/>
    </location>
</feature>
<evidence type="ECO:0000256" key="1">
    <source>
        <dbReference type="ARBA" id="ARBA00004123"/>
    </source>
</evidence>
<evidence type="ECO:0000256" key="3">
    <source>
        <dbReference type="ARBA" id="ARBA00023242"/>
    </source>
</evidence>
<feature type="region of interest" description="Disordered" evidence="4">
    <location>
        <begin position="278"/>
        <end position="312"/>
    </location>
</feature>
<dbReference type="EMBL" id="CAKLCB010000381">
    <property type="protein sequence ID" value="CAH0521541.1"/>
    <property type="molecule type" value="Genomic_DNA"/>
</dbReference>
<evidence type="ECO:0000313" key="8">
    <source>
        <dbReference type="Proteomes" id="UP001160483"/>
    </source>
</evidence>
<feature type="region of interest" description="Disordered" evidence="4">
    <location>
        <begin position="333"/>
        <end position="360"/>
    </location>
</feature>
<dbReference type="Proteomes" id="UP001158986">
    <property type="component" value="Unassembled WGS sequence"/>
</dbReference>
<dbReference type="PANTHER" id="PTHR13375:SF3">
    <property type="entry name" value="THO COMPLEX SUBUNIT 5 HOMOLOG"/>
    <property type="match status" value="1"/>
</dbReference>
<evidence type="ECO:0000313" key="6">
    <source>
        <dbReference type="EMBL" id="CAH0521541.1"/>
    </source>
</evidence>
<evidence type="ECO:0000313" key="5">
    <source>
        <dbReference type="EMBL" id="CAH0475153.1"/>
    </source>
</evidence>
<reference evidence="5 7" key="1">
    <citation type="submission" date="2021-11" db="EMBL/GenBank/DDBJ databases">
        <authorList>
            <person name="Islam A."/>
            <person name="Islam S."/>
            <person name="Flora M.S."/>
            <person name="Rahman M."/>
            <person name="Ziaur R.M."/>
            <person name="Epstein J.H."/>
            <person name="Hassan M."/>
            <person name="Klassen M."/>
            <person name="Woodard K."/>
            <person name="Webb A."/>
            <person name="Webby R.J."/>
            <person name="El Zowalaty M.E."/>
        </authorList>
    </citation>
    <scope>NUCLEOTIDE SEQUENCE</scope>
    <source>
        <strain evidence="6">Pbs1</strain>
        <strain evidence="5">Pbs3</strain>
    </source>
</reference>
<comment type="subcellular location">
    <subcellularLocation>
        <location evidence="1">Nucleus</location>
    </subcellularLocation>
</comment>
<dbReference type="Pfam" id="PF09766">
    <property type="entry name" value="FmiP_Thoc5"/>
    <property type="match status" value="1"/>
</dbReference>
<evidence type="ECO:0000313" key="7">
    <source>
        <dbReference type="Proteomes" id="UP001158986"/>
    </source>
</evidence>
<protein>
    <recommendedName>
        <fullName evidence="9">THO complex subunit 5</fullName>
    </recommendedName>
</protein>